<organism evidence="1 2">
    <name type="scientific">Aureococcus anophagefferens</name>
    <name type="common">Harmful bloom alga</name>
    <dbReference type="NCBI Taxonomy" id="44056"/>
    <lineage>
        <taxon>Eukaryota</taxon>
        <taxon>Sar</taxon>
        <taxon>Stramenopiles</taxon>
        <taxon>Ochrophyta</taxon>
        <taxon>Pelagophyceae</taxon>
        <taxon>Pelagomonadales</taxon>
        <taxon>Pelagomonadaceae</taxon>
        <taxon>Aureococcus</taxon>
    </lineage>
</organism>
<gene>
    <name evidence="1" type="ORF">SO694_00039050</name>
</gene>
<proteinExistence type="predicted"/>
<dbReference type="SUPFAM" id="SSF52540">
    <property type="entry name" value="P-loop containing nucleoside triphosphate hydrolases"/>
    <property type="match status" value="1"/>
</dbReference>
<protein>
    <recommendedName>
        <fullName evidence="3">Protein-tyrosine sulfotransferase</fullName>
    </recommendedName>
</protein>
<dbReference type="Proteomes" id="UP001363151">
    <property type="component" value="Unassembled WGS sequence"/>
</dbReference>
<dbReference type="Gene3D" id="3.40.50.300">
    <property type="entry name" value="P-loop containing nucleotide triphosphate hydrolases"/>
    <property type="match status" value="1"/>
</dbReference>
<accession>A0ABR1FLG5</accession>
<reference evidence="1 2" key="1">
    <citation type="submission" date="2024-03" db="EMBL/GenBank/DDBJ databases">
        <title>Aureococcus anophagefferens CCMP1851 and Kratosvirus quantuckense: Draft genome of a second virus-susceptible host strain in the model system.</title>
        <authorList>
            <person name="Chase E."/>
            <person name="Truchon A.R."/>
            <person name="Schepens W."/>
            <person name="Wilhelm S.W."/>
        </authorList>
    </citation>
    <scope>NUCLEOTIDE SEQUENCE [LARGE SCALE GENOMIC DNA]</scope>
    <source>
        <strain evidence="1 2">CCMP1851</strain>
    </source>
</reference>
<dbReference type="EMBL" id="JBBJCI010000364">
    <property type="protein sequence ID" value="KAK7233025.1"/>
    <property type="molecule type" value="Genomic_DNA"/>
</dbReference>
<keyword evidence="2" id="KW-1185">Reference proteome</keyword>
<name>A0ABR1FLG5_AURAN</name>
<sequence length="385" mass="42557">MAALVEASALQPWAVLKAFAGGVARGEDTAFEWDPPDAPKSCTSWNEAVHGAEPLALLEGEARENFATAPKRPPAQFKSFRDFAIKLNSQERSNKRARPMLFVGGCHRSGTSVLARLLKRSPLVAGMEDTDAPEDEGQHLQHVLPTDEEHGGVGCFALDAKYRWTERTTDPDPVACGEQLLYSWGNWWLRRAFGPAARFLIIVRHPLACALATREFLKEFESPTPTLRTCLRNWVAAHAALDEDAVELRRMALLDDVRHGSGDACLLRIAFSDLVRDPAAVLERIGAELVDAPLHVAAEDVAAVVKEGDPDDKYRAMWREWPDRPFRWDENGTFELGSDKPAPPARREAGAAGIVAEFTEPLARLGFPRAFKDDWARTPPPEPAD</sequence>
<evidence type="ECO:0000313" key="2">
    <source>
        <dbReference type="Proteomes" id="UP001363151"/>
    </source>
</evidence>
<evidence type="ECO:0000313" key="1">
    <source>
        <dbReference type="EMBL" id="KAK7233025.1"/>
    </source>
</evidence>
<comment type="caution">
    <text evidence="1">The sequence shown here is derived from an EMBL/GenBank/DDBJ whole genome shotgun (WGS) entry which is preliminary data.</text>
</comment>
<dbReference type="Pfam" id="PF13469">
    <property type="entry name" value="Sulfotransfer_3"/>
    <property type="match status" value="1"/>
</dbReference>
<dbReference type="InterPro" id="IPR027417">
    <property type="entry name" value="P-loop_NTPase"/>
</dbReference>
<evidence type="ECO:0008006" key="3">
    <source>
        <dbReference type="Google" id="ProtNLM"/>
    </source>
</evidence>